<organism evidence="1">
    <name type="scientific">mine drainage metagenome</name>
    <dbReference type="NCBI Taxonomy" id="410659"/>
    <lineage>
        <taxon>unclassified sequences</taxon>
        <taxon>metagenomes</taxon>
        <taxon>ecological metagenomes</taxon>
    </lineage>
</organism>
<protein>
    <submittedName>
        <fullName evidence="1">Transposase IS605 OrfB</fullName>
    </submittedName>
</protein>
<gene>
    <name evidence="1" type="ORF">B1B_17634</name>
</gene>
<dbReference type="AlphaFoldDB" id="T0YIW7"/>
<accession>T0YIW7</accession>
<feature type="non-terminal residue" evidence="1">
    <location>
        <position position="270"/>
    </location>
</feature>
<dbReference type="EMBL" id="AUZY01011784">
    <property type="protein sequence ID" value="EQD33083.1"/>
    <property type="molecule type" value="Genomic_DNA"/>
</dbReference>
<sequence length="270" mass="30751">MTDEDLPKRCVRRPSKRLNKGKAAELRSLIGLYAKEKYDHLRALAPKTFAEYRGHRGYRDQLLRSGYASPHGLQARMWKMAVQDAHETMGKFWAAQAEDVKPLVHRKKHWSEAMRHYAFWLLFSPRRVAALYAGETPIPSLFTIPKEERSAVVKILGREVRRRVRRLPRVRKARSACFDADMYTVTTTPTGLQQVELMGLRPRQRIRVPLLGAATIAGNLRVVMEPVERVVEVHTMFDLDQPADAPDGGDAAVDIGQSEVLTDDHGKRYG</sequence>
<evidence type="ECO:0000313" key="1">
    <source>
        <dbReference type="EMBL" id="EQD33083.1"/>
    </source>
</evidence>
<reference evidence="1" key="2">
    <citation type="journal article" date="2014" name="ISME J.">
        <title>Microbial stratification in low pH oxic and suboxic macroscopic growths along an acid mine drainage.</title>
        <authorList>
            <person name="Mendez-Garcia C."/>
            <person name="Mesa V."/>
            <person name="Sprenger R.R."/>
            <person name="Richter M."/>
            <person name="Diez M.S."/>
            <person name="Solano J."/>
            <person name="Bargiela R."/>
            <person name="Golyshina O.V."/>
            <person name="Manteca A."/>
            <person name="Ramos J.L."/>
            <person name="Gallego J.R."/>
            <person name="Llorente I."/>
            <person name="Martins Dos Santos V.A."/>
            <person name="Jensen O.N."/>
            <person name="Pelaez A.I."/>
            <person name="Sanchez J."/>
            <person name="Ferrer M."/>
        </authorList>
    </citation>
    <scope>NUCLEOTIDE SEQUENCE</scope>
</reference>
<comment type="caution">
    <text evidence="1">The sequence shown here is derived from an EMBL/GenBank/DDBJ whole genome shotgun (WGS) entry which is preliminary data.</text>
</comment>
<reference evidence="1" key="1">
    <citation type="submission" date="2013-08" db="EMBL/GenBank/DDBJ databases">
        <authorList>
            <person name="Mendez C."/>
            <person name="Richter M."/>
            <person name="Ferrer M."/>
            <person name="Sanchez J."/>
        </authorList>
    </citation>
    <scope>NUCLEOTIDE SEQUENCE</scope>
</reference>
<proteinExistence type="predicted"/>
<name>T0YIW7_9ZZZZ</name>